<evidence type="ECO:0000256" key="2">
    <source>
        <dbReference type="ARBA" id="ARBA00047806"/>
    </source>
</evidence>
<dbReference type="NCBIfam" id="TIGR00401">
    <property type="entry name" value="msrA"/>
    <property type="match status" value="1"/>
</dbReference>
<proteinExistence type="inferred from homology"/>
<dbReference type="OrthoDB" id="4174719at2"/>
<keyword evidence="1 4" id="KW-0560">Oxidoreductase</keyword>
<evidence type="ECO:0000313" key="7">
    <source>
        <dbReference type="Proteomes" id="UP000275663"/>
    </source>
</evidence>
<dbReference type="Proteomes" id="UP000275663">
    <property type="component" value="Chromosome"/>
</dbReference>
<organism evidence="6 7">
    <name type="scientific">Undibacterium parvum</name>
    <dbReference type="NCBI Taxonomy" id="401471"/>
    <lineage>
        <taxon>Bacteria</taxon>
        <taxon>Pseudomonadati</taxon>
        <taxon>Pseudomonadota</taxon>
        <taxon>Betaproteobacteria</taxon>
        <taxon>Burkholderiales</taxon>
        <taxon>Oxalobacteraceae</taxon>
        <taxon>Undibacterium</taxon>
    </lineage>
</organism>
<accession>A0A3Q9BPF7</accession>
<dbReference type="InterPro" id="IPR002569">
    <property type="entry name" value="Met_Sox_Rdtase_MsrA_dom"/>
</dbReference>
<dbReference type="PANTHER" id="PTHR43774:SF1">
    <property type="entry name" value="PEPTIDE METHIONINE SULFOXIDE REDUCTASE MSRA 2"/>
    <property type="match status" value="1"/>
</dbReference>
<evidence type="ECO:0000313" key="6">
    <source>
        <dbReference type="EMBL" id="AZP11533.1"/>
    </source>
</evidence>
<dbReference type="EMBL" id="CP034464">
    <property type="protein sequence ID" value="AZP11533.1"/>
    <property type="molecule type" value="Genomic_DNA"/>
</dbReference>
<name>A0A3Q9BPF7_9BURK</name>
<comment type="catalytic activity">
    <reaction evidence="3 4">
        <text>[thioredoxin]-disulfide + L-methionine + H2O = L-methionine (S)-S-oxide + [thioredoxin]-dithiol</text>
        <dbReference type="Rhea" id="RHEA:19993"/>
        <dbReference type="Rhea" id="RHEA-COMP:10698"/>
        <dbReference type="Rhea" id="RHEA-COMP:10700"/>
        <dbReference type="ChEBI" id="CHEBI:15377"/>
        <dbReference type="ChEBI" id="CHEBI:29950"/>
        <dbReference type="ChEBI" id="CHEBI:50058"/>
        <dbReference type="ChEBI" id="CHEBI:57844"/>
        <dbReference type="ChEBI" id="CHEBI:58772"/>
        <dbReference type="EC" id="1.8.4.11"/>
    </reaction>
</comment>
<dbReference type="KEGG" id="upv:EJN92_05675"/>
<dbReference type="PANTHER" id="PTHR43774">
    <property type="entry name" value="PEPTIDE METHIONINE SULFOXIDE REDUCTASE"/>
    <property type="match status" value="1"/>
</dbReference>
<dbReference type="InterPro" id="IPR036509">
    <property type="entry name" value="Met_Sox_Rdtase_MsrA_sf"/>
</dbReference>
<sequence length="182" mass="20222">MTQNNLASSAVATLGGGCFWCTEAVFQQIRGVLKVESGYTGGAVHMPTYEQICTGKTGHAEVVRLSFDPAVISYQELLEIFFTIHDPTTLNRQGNDAGTQYRSVIYFHDAEQQAIAQQVLHKMAAVWEDPIVTELSTAPMFYIAEDYHQNYFRQHPQQGYCSVVVAPKVAKARKLFASKLIG</sequence>
<dbReference type="GO" id="GO:0033744">
    <property type="term" value="F:L-methionine:thioredoxin-disulfide S-oxidoreductase activity"/>
    <property type="evidence" value="ECO:0007669"/>
    <property type="project" value="RHEA"/>
</dbReference>
<dbReference type="Gene3D" id="3.30.1060.10">
    <property type="entry name" value="Peptide methionine sulphoxide reductase MsrA"/>
    <property type="match status" value="1"/>
</dbReference>
<comment type="catalytic activity">
    <reaction evidence="2 4">
        <text>L-methionyl-[protein] + [thioredoxin]-disulfide + H2O = L-methionyl-(S)-S-oxide-[protein] + [thioredoxin]-dithiol</text>
        <dbReference type="Rhea" id="RHEA:14217"/>
        <dbReference type="Rhea" id="RHEA-COMP:10698"/>
        <dbReference type="Rhea" id="RHEA-COMP:10700"/>
        <dbReference type="Rhea" id="RHEA-COMP:12313"/>
        <dbReference type="Rhea" id="RHEA-COMP:12315"/>
        <dbReference type="ChEBI" id="CHEBI:15377"/>
        <dbReference type="ChEBI" id="CHEBI:16044"/>
        <dbReference type="ChEBI" id="CHEBI:29950"/>
        <dbReference type="ChEBI" id="CHEBI:44120"/>
        <dbReference type="ChEBI" id="CHEBI:50058"/>
        <dbReference type="EC" id="1.8.4.11"/>
    </reaction>
</comment>
<comment type="function">
    <text evidence="4">Has an important function as a repair enzyme for proteins that have been inactivated by oxidation. Catalyzes the reversible oxidation-reduction of methionine sulfoxide in proteins to methionine.</text>
</comment>
<gene>
    <name evidence="4 6" type="primary">msrA</name>
    <name evidence="6" type="ORF">EJN92_05675</name>
</gene>
<keyword evidence="7" id="KW-1185">Reference proteome</keyword>
<protein>
    <recommendedName>
        <fullName evidence="4">Peptide methionine sulfoxide reductase MsrA</fullName>
        <shortName evidence="4">Protein-methionine-S-oxide reductase</shortName>
        <ecNumber evidence="4">1.8.4.11</ecNumber>
    </recommendedName>
    <alternativeName>
        <fullName evidence="4">Peptide-methionine (S)-S-oxide reductase</fullName>
        <shortName evidence="4">Peptide Met(O) reductase</shortName>
    </alternativeName>
</protein>
<dbReference type="AlphaFoldDB" id="A0A3Q9BPF7"/>
<comment type="similarity">
    <text evidence="4">Belongs to the MsrA Met sulfoxide reductase family.</text>
</comment>
<evidence type="ECO:0000259" key="5">
    <source>
        <dbReference type="Pfam" id="PF01625"/>
    </source>
</evidence>
<dbReference type="EC" id="1.8.4.11" evidence="4"/>
<reference evidence="6 7" key="1">
    <citation type="journal article" date="2011" name="Int. J. Syst. Evol. Microbiol.">
        <title>Description of Undibacterium oligocarboniphilum sp. nov., isolated from purified water, and Undibacterium pigrum strain CCUG 49012 as the type strain of Undibacterium parvum sp. nov., and emended descriptions of the genus Undibacterium and the species Undibacterium pigrum.</title>
        <authorList>
            <person name="Eder W."/>
            <person name="Wanner G."/>
            <person name="Ludwig W."/>
            <person name="Busse H.J."/>
            <person name="Ziemke-Kageler F."/>
            <person name="Lang E."/>
        </authorList>
    </citation>
    <scope>NUCLEOTIDE SEQUENCE [LARGE SCALE GENOMIC DNA]</scope>
    <source>
        <strain evidence="6 7">DSM 23061</strain>
    </source>
</reference>
<evidence type="ECO:0000256" key="4">
    <source>
        <dbReference type="HAMAP-Rule" id="MF_01401"/>
    </source>
</evidence>
<dbReference type="GO" id="GO:0008113">
    <property type="term" value="F:peptide-methionine (S)-S-oxide reductase activity"/>
    <property type="evidence" value="ECO:0007669"/>
    <property type="project" value="UniProtKB-UniRule"/>
</dbReference>
<evidence type="ECO:0000256" key="3">
    <source>
        <dbReference type="ARBA" id="ARBA00048782"/>
    </source>
</evidence>
<dbReference type="RefSeq" id="WP_126126921.1">
    <property type="nucleotide sequence ID" value="NZ_CP034464.1"/>
</dbReference>
<dbReference type="HAMAP" id="MF_01401">
    <property type="entry name" value="MsrA"/>
    <property type="match status" value="1"/>
</dbReference>
<dbReference type="SUPFAM" id="SSF55068">
    <property type="entry name" value="Peptide methionine sulfoxide reductase"/>
    <property type="match status" value="1"/>
</dbReference>
<dbReference type="Pfam" id="PF01625">
    <property type="entry name" value="PMSR"/>
    <property type="match status" value="1"/>
</dbReference>
<feature type="domain" description="Peptide methionine sulphoxide reductase MsrA" evidence="5">
    <location>
        <begin position="12"/>
        <end position="161"/>
    </location>
</feature>
<feature type="active site" evidence="4">
    <location>
        <position position="18"/>
    </location>
</feature>
<evidence type="ECO:0000256" key="1">
    <source>
        <dbReference type="ARBA" id="ARBA00023002"/>
    </source>
</evidence>